<gene>
    <name evidence="1" type="ORF">AVEN_12220_1</name>
</gene>
<organism evidence="1 2">
    <name type="scientific">Araneus ventricosus</name>
    <name type="common">Orbweaver spider</name>
    <name type="synonym">Epeira ventricosa</name>
    <dbReference type="NCBI Taxonomy" id="182803"/>
    <lineage>
        <taxon>Eukaryota</taxon>
        <taxon>Metazoa</taxon>
        <taxon>Ecdysozoa</taxon>
        <taxon>Arthropoda</taxon>
        <taxon>Chelicerata</taxon>
        <taxon>Arachnida</taxon>
        <taxon>Araneae</taxon>
        <taxon>Araneomorphae</taxon>
        <taxon>Entelegynae</taxon>
        <taxon>Araneoidea</taxon>
        <taxon>Araneidae</taxon>
        <taxon>Araneus</taxon>
    </lineage>
</organism>
<sequence length="167" mass="18657">MVHTCERKVYPFGKRLLADWDESLALERFGNHSQDPTPVGFSANSKGLELPLGRARVQFVVSSKPPTNLHSNPLFQLEMEDKRPQSLSVPKEPPALRPLTTGDCRWRVEARSPRRAEALHWYGNAVLPGLSSALEEAPLKRGLFGRKRQELDSPNLGGHFPTTPSLL</sequence>
<reference evidence="1 2" key="1">
    <citation type="journal article" date="2019" name="Sci. Rep.">
        <title>Orb-weaving spider Araneus ventricosus genome elucidates the spidroin gene catalogue.</title>
        <authorList>
            <person name="Kono N."/>
            <person name="Nakamura H."/>
            <person name="Ohtoshi R."/>
            <person name="Moran D.A.P."/>
            <person name="Shinohara A."/>
            <person name="Yoshida Y."/>
            <person name="Fujiwara M."/>
            <person name="Mori M."/>
            <person name="Tomita M."/>
            <person name="Arakawa K."/>
        </authorList>
    </citation>
    <scope>NUCLEOTIDE SEQUENCE [LARGE SCALE GENOMIC DNA]</scope>
</reference>
<evidence type="ECO:0000313" key="1">
    <source>
        <dbReference type="EMBL" id="GBM70394.1"/>
    </source>
</evidence>
<proteinExistence type="predicted"/>
<protein>
    <submittedName>
        <fullName evidence="1">Uncharacterized protein</fullName>
    </submittedName>
</protein>
<name>A0A4Y2HXZ0_ARAVE</name>
<evidence type="ECO:0000313" key="2">
    <source>
        <dbReference type="Proteomes" id="UP000499080"/>
    </source>
</evidence>
<dbReference type="Proteomes" id="UP000499080">
    <property type="component" value="Unassembled WGS sequence"/>
</dbReference>
<keyword evidence="2" id="KW-1185">Reference proteome</keyword>
<dbReference type="EMBL" id="BGPR01002249">
    <property type="protein sequence ID" value="GBM70394.1"/>
    <property type="molecule type" value="Genomic_DNA"/>
</dbReference>
<dbReference type="AlphaFoldDB" id="A0A4Y2HXZ0"/>
<accession>A0A4Y2HXZ0</accession>
<comment type="caution">
    <text evidence="1">The sequence shown here is derived from an EMBL/GenBank/DDBJ whole genome shotgun (WGS) entry which is preliminary data.</text>
</comment>